<protein>
    <submittedName>
        <fullName evidence="4">Unannotated protein</fullName>
    </submittedName>
</protein>
<proteinExistence type="inferred from homology"/>
<dbReference type="InterPro" id="IPR011234">
    <property type="entry name" value="Fumarylacetoacetase-like_C"/>
</dbReference>
<dbReference type="GO" id="GO:0046872">
    <property type="term" value="F:metal ion binding"/>
    <property type="evidence" value="ECO:0007669"/>
    <property type="project" value="UniProtKB-KW"/>
</dbReference>
<organism evidence="4">
    <name type="scientific">freshwater metagenome</name>
    <dbReference type="NCBI Taxonomy" id="449393"/>
    <lineage>
        <taxon>unclassified sequences</taxon>
        <taxon>metagenomes</taxon>
        <taxon>ecological metagenomes</taxon>
    </lineage>
</organism>
<evidence type="ECO:0000313" key="4">
    <source>
        <dbReference type="EMBL" id="CAB4949520.1"/>
    </source>
</evidence>
<evidence type="ECO:0000259" key="3">
    <source>
        <dbReference type="Pfam" id="PF01557"/>
    </source>
</evidence>
<dbReference type="GO" id="GO:0003824">
    <property type="term" value="F:catalytic activity"/>
    <property type="evidence" value="ECO:0007669"/>
    <property type="project" value="InterPro"/>
</dbReference>
<dbReference type="Pfam" id="PF01557">
    <property type="entry name" value="FAA_hydrolase"/>
    <property type="match status" value="1"/>
</dbReference>
<reference evidence="4" key="1">
    <citation type="submission" date="2020-05" db="EMBL/GenBank/DDBJ databases">
        <authorList>
            <person name="Chiriac C."/>
            <person name="Salcher M."/>
            <person name="Ghai R."/>
            <person name="Kavagutti S V."/>
        </authorList>
    </citation>
    <scope>NUCLEOTIDE SEQUENCE</scope>
</reference>
<name>A0A6J7K0I8_9ZZZZ</name>
<dbReference type="PANTHER" id="PTHR42796:SF4">
    <property type="entry name" value="FUMARYLACETOACETATE HYDROLASE DOMAIN-CONTAINING PROTEIN 2A"/>
    <property type="match status" value="1"/>
</dbReference>
<dbReference type="PANTHER" id="PTHR42796">
    <property type="entry name" value="FUMARYLACETOACETATE HYDROLASE DOMAIN-CONTAINING PROTEIN 2A-RELATED"/>
    <property type="match status" value="1"/>
</dbReference>
<comment type="similarity">
    <text evidence="1">Belongs to the FAH family.</text>
</comment>
<dbReference type="InterPro" id="IPR036663">
    <property type="entry name" value="Fumarylacetoacetase_C_sf"/>
</dbReference>
<dbReference type="InterPro" id="IPR051121">
    <property type="entry name" value="FAH"/>
</dbReference>
<sequence length="280" mass="29463">MRIANVAGRLALGAGDRWIDVANASGGVFSADPMAVYGRWDEFRAWAATVDDSTASAHVITGALENPVPSPRQLIAIGLNYREHAIESNLAIPEHPVVFAKFQSSLTGPDSTVTLPSDGIDWEVEMVVVIGTSASNVALADAWDHVAGLTIGQDLSWRDVQTRGPAPQFSIGKSYPGFSPVGPVVVTPDEFADRDDLAISCALDGEVLQDGRTGDLIFSVAELIHRLSGSLTLYPGDLIFTGTPKGVGMGRTPKRFLVPGTLVSSVEGIGDLSITLVPAS</sequence>
<dbReference type="SUPFAM" id="SSF56529">
    <property type="entry name" value="FAH"/>
    <property type="match status" value="1"/>
</dbReference>
<dbReference type="AlphaFoldDB" id="A0A6J7K0I8"/>
<keyword evidence="2" id="KW-0479">Metal-binding</keyword>
<dbReference type="GO" id="GO:0044281">
    <property type="term" value="P:small molecule metabolic process"/>
    <property type="evidence" value="ECO:0007669"/>
    <property type="project" value="UniProtKB-ARBA"/>
</dbReference>
<evidence type="ECO:0000256" key="2">
    <source>
        <dbReference type="ARBA" id="ARBA00022723"/>
    </source>
</evidence>
<gene>
    <name evidence="4" type="ORF">UFOPK3773_01323</name>
</gene>
<dbReference type="Gene3D" id="3.90.850.10">
    <property type="entry name" value="Fumarylacetoacetase-like, C-terminal domain"/>
    <property type="match status" value="1"/>
</dbReference>
<dbReference type="EMBL" id="CAFBNF010000153">
    <property type="protein sequence ID" value="CAB4949520.1"/>
    <property type="molecule type" value="Genomic_DNA"/>
</dbReference>
<feature type="domain" description="Fumarylacetoacetase-like C-terminal" evidence="3">
    <location>
        <begin position="74"/>
        <end position="275"/>
    </location>
</feature>
<evidence type="ECO:0000256" key="1">
    <source>
        <dbReference type="ARBA" id="ARBA00010211"/>
    </source>
</evidence>
<accession>A0A6J7K0I8</accession>